<proteinExistence type="predicted"/>
<sequence length="872" mass="95758">MAEHDKASKRPIKIASISGYSDDRRDALANVLDGPIEVDAIVGDYLAEMNLSWRKAEMDVDASKGYDQSFISSLHTAKVQLGRRLDAGTFPKILVNAGALNPKQLAVQVRGFLTSVLGDAGALLQLAYVTGDNVTDILGDQTAKRAIKNLNTGETLDIWPHEAVIANAYIGQSGLVAALRAGADIILAGRTTDASTVQALGSWWFNWEPSEYDNHALGLVTGHLIECGNYVTGGNFCGFKSVKPYYKLGYPIAEIYGDGHSIITKQPNQNGLVHVDTVRSQLMYEIQGRYYFNPDVIADLSSVSVEKEGPERVRISGFKGLPPPPTLKVAIQAVAGYQAEMLVYAMGLDIEEKAQALEEQLRQDILSVGDEGQQLRKLEVQLFGTAKRDPSSSDAATAVIRIFAQAGTAEALTTFNLQRRVMQNLGQSFPGFTPNLEYHRTTVPRPHFTYFPGLISRSEVETKVHWEGRDTVEHVPVDHANFSVLDDVQQENYEPTQPADLSRFGPTIRVPLGHKVFARSGDKGSNANIGFFQQDDTQEGWDWLRTFLSTKRVLELLGKEAKTVSRVERVEFPKIRCVHFVLLDYIGGSGSDGIGAKVTAQLLHAGALVVVADVKDAQGQRLVNTLTETNAGHQKVSIVYKYVDVSDYESVLALFKHAIDLHGRVDLAIHCAGITEIKGWFDPEATMDSIYKPPTSKVLDVNLNGTFYFTQVALVALQHGRQEADVDKSVTLISSIAGFKESPGLFMYSASKHGVMGLMRSLRGYLPSAFNVRLNAVCPWATDTAMFGHMRDAWVREDLPLNSPEEVARIIVQCATDKGIHGKAVYVAGGRGFDIEEGINRSEPLWMGEKQAEDLARGQEFLATGSRWVEKE</sequence>
<evidence type="ECO:0000313" key="1">
    <source>
        <dbReference type="EMBL" id="KAJ3546565.1"/>
    </source>
</evidence>
<dbReference type="Proteomes" id="UP001148629">
    <property type="component" value="Unassembled WGS sequence"/>
</dbReference>
<protein>
    <submittedName>
        <fullName evidence="1">Uncharacterized protein</fullName>
    </submittedName>
</protein>
<reference evidence="1" key="1">
    <citation type="submission" date="2022-08" db="EMBL/GenBank/DDBJ databases">
        <title>Genome Sequence of Fusarium decemcellulare.</title>
        <authorList>
            <person name="Buettner E."/>
        </authorList>
    </citation>
    <scope>NUCLEOTIDE SEQUENCE</scope>
    <source>
        <strain evidence="1">Babe19</strain>
    </source>
</reference>
<keyword evidence="2" id="KW-1185">Reference proteome</keyword>
<organism evidence="1 2">
    <name type="scientific">Fusarium decemcellulare</name>
    <dbReference type="NCBI Taxonomy" id="57161"/>
    <lineage>
        <taxon>Eukaryota</taxon>
        <taxon>Fungi</taxon>
        <taxon>Dikarya</taxon>
        <taxon>Ascomycota</taxon>
        <taxon>Pezizomycotina</taxon>
        <taxon>Sordariomycetes</taxon>
        <taxon>Hypocreomycetidae</taxon>
        <taxon>Hypocreales</taxon>
        <taxon>Nectriaceae</taxon>
        <taxon>Fusarium</taxon>
        <taxon>Fusarium decemcellulare species complex</taxon>
    </lineage>
</organism>
<dbReference type="EMBL" id="JANRMS010000109">
    <property type="protein sequence ID" value="KAJ3546565.1"/>
    <property type="molecule type" value="Genomic_DNA"/>
</dbReference>
<comment type="caution">
    <text evidence="1">The sequence shown here is derived from an EMBL/GenBank/DDBJ whole genome shotgun (WGS) entry which is preliminary data.</text>
</comment>
<name>A0ACC1SUN6_9HYPO</name>
<evidence type="ECO:0000313" key="2">
    <source>
        <dbReference type="Proteomes" id="UP001148629"/>
    </source>
</evidence>
<gene>
    <name evidence="1" type="ORF">NM208_g1939</name>
</gene>
<accession>A0ACC1SUN6</accession>